<feature type="domain" description="3-deoxy-D-manno-octulosonic-acid transferase N-terminal" evidence="10">
    <location>
        <begin position="35"/>
        <end position="215"/>
    </location>
</feature>
<evidence type="ECO:0000313" key="11">
    <source>
        <dbReference type="EMBL" id="STY71966.1"/>
    </source>
</evidence>
<dbReference type="GO" id="GO:0016757">
    <property type="term" value="F:glycosyltransferase activity"/>
    <property type="evidence" value="ECO:0007669"/>
    <property type="project" value="UniProtKB-KW"/>
</dbReference>
<dbReference type="AlphaFoldDB" id="A0A378NVR6"/>
<dbReference type="InterPro" id="IPR027417">
    <property type="entry name" value="P-loop_NTPase"/>
</dbReference>
<comment type="subcellular location">
    <subcellularLocation>
        <location evidence="1">Cell envelope</location>
    </subcellularLocation>
</comment>
<dbReference type="GO" id="GO:0009029">
    <property type="term" value="F:lipid-A 4'-kinase activity"/>
    <property type="evidence" value="ECO:0007669"/>
    <property type="project" value="UniProtKB-UniRule"/>
</dbReference>
<dbReference type="GO" id="GO:0005886">
    <property type="term" value="C:plasma membrane"/>
    <property type="evidence" value="ECO:0007669"/>
    <property type="project" value="TreeGrafter"/>
</dbReference>
<dbReference type="UniPathway" id="UPA00359">
    <property type="reaction ID" value="UER00482"/>
</dbReference>
<gene>
    <name evidence="11" type="primary">waaA</name>
    <name evidence="4" type="synonym">lpxK</name>
    <name evidence="11" type="ORF">NCTC10571_02154</name>
</gene>
<protein>
    <recommendedName>
        <fullName evidence="4 5">Tetraacyldisaccharide 4'-kinase</fullName>
        <ecNumber evidence="4 5">2.7.1.130</ecNumber>
    </recommendedName>
    <alternativeName>
        <fullName evidence="4">Lipid A 4'-kinase</fullName>
    </alternativeName>
</protein>
<keyword evidence="4" id="KW-0441">Lipid A biosynthesis</keyword>
<dbReference type="SUPFAM" id="SSF53756">
    <property type="entry name" value="UDP-Glycosyltransferase/glycogen phosphorylase"/>
    <property type="match status" value="1"/>
</dbReference>
<keyword evidence="4" id="KW-0443">Lipid metabolism</keyword>
<evidence type="ECO:0000256" key="2">
    <source>
        <dbReference type="ARBA" id="ARBA00022519"/>
    </source>
</evidence>
<feature type="binding site" evidence="4">
    <location>
        <begin position="511"/>
        <end position="518"/>
    </location>
    <ligand>
        <name>ATP</name>
        <dbReference type="ChEBI" id="CHEBI:30616"/>
    </ligand>
</feature>
<dbReference type="PANTHER" id="PTHR42755">
    <property type="entry name" value="3-DEOXY-MANNO-OCTULOSONATE CYTIDYLYLTRANSFERASE"/>
    <property type="match status" value="1"/>
</dbReference>
<dbReference type="NCBIfam" id="TIGR00682">
    <property type="entry name" value="lpxK"/>
    <property type="match status" value="1"/>
</dbReference>
<feature type="site" description="Transition state stabilizer" evidence="7">
    <location>
        <position position="212"/>
    </location>
</feature>
<name>A0A378NVR6_9FIRM</name>
<evidence type="ECO:0000256" key="3">
    <source>
        <dbReference type="ARBA" id="ARBA00022679"/>
    </source>
</evidence>
<evidence type="ECO:0000256" key="1">
    <source>
        <dbReference type="ARBA" id="ARBA00004196"/>
    </source>
</evidence>
<dbReference type="HAMAP" id="MF_00409">
    <property type="entry name" value="LpxK"/>
    <property type="match status" value="1"/>
</dbReference>
<comment type="pathway">
    <text evidence="4">Glycolipid biosynthesis; lipid IV(A) biosynthesis; lipid IV(A) from (3R)-3-hydroxytetradecanoyl-[acyl-carrier-protein] and UDP-N-acetyl-alpha-D-glucosamine: step 6/6.</text>
</comment>
<keyword evidence="8" id="KW-0472">Membrane</keyword>
<dbReference type="Pfam" id="PF00534">
    <property type="entry name" value="Glycos_transf_1"/>
    <property type="match status" value="1"/>
</dbReference>
<dbReference type="PANTHER" id="PTHR42755:SF1">
    <property type="entry name" value="3-DEOXY-D-MANNO-OCTULOSONIC ACID TRANSFERASE, MITOCHONDRIAL-RELATED"/>
    <property type="match status" value="1"/>
</dbReference>
<dbReference type="InterPro" id="IPR001296">
    <property type="entry name" value="Glyco_trans_1"/>
</dbReference>
<evidence type="ECO:0000313" key="12">
    <source>
        <dbReference type="Proteomes" id="UP000255234"/>
    </source>
</evidence>
<dbReference type="SUPFAM" id="SSF52540">
    <property type="entry name" value="P-loop containing nucleoside triphosphate hydrolases"/>
    <property type="match status" value="1"/>
</dbReference>
<evidence type="ECO:0000256" key="7">
    <source>
        <dbReference type="PIRSR" id="PIRSR639901-2"/>
    </source>
</evidence>
<feature type="active site" description="Proton acceptor" evidence="6">
    <location>
        <position position="64"/>
    </location>
</feature>
<comment type="catalytic activity">
    <reaction evidence="4">
        <text>a lipid A disaccharide + ATP = a lipid IVA + ADP + H(+)</text>
        <dbReference type="Rhea" id="RHEA:67840"/>
        <dbReference type="ChEBI" id="CHEBI:15378"/>
        <dbReference type="ChEBI" id="CHEBI:30616"/>
        <dbReference type="ChEBI" id="CHEBI:176343"/>
        <dbReference type="ChEBI" id="CHEBI:176425"/>
        <dbReference type="ChEBI" id="CHEBI:456216"/>
        <dbReference type="EC" id="2.7.1.130"/>
    </reaction>
</comment>
<dbReference type="STRING" id="1122216.GCA_000423385_01478"/>
<comment type="function">
    <text evidence="4">Transfers the gamma-phosphate of ATP to the 4'-position of a tetraacyldisaccharide 1-phosphate intermediate (termed DS-1-P) to form tetraacyldisaccharide 1,4'-bis-phosphate (lipid IVA).</text>
</comment>
<dbReference type="Proteomes" id="UP000255234">
    <property type="component" value="Unassembled WGS sequence"/>
</dbReference>
<proteinExistence type="inferred from homology"/>
<dbReference type="Gene3D" id="3.40.50.2000">
    <property type="entry name" value="Glycogen Phosphorylase B"/>
    <property type="match status" value="1"/>
</dbReference>
<dbReference type="GO" id="GO:0005524">
    <property type="term" value="F:ATP binding"/>
    <property type="evidence" value="ECO:0007669"/>
    <property type="project" value="UniProtKB-UniRule"/>
</dbReference>
<sequence length="825" mass="93517">MQILYNIVAILLVILLIPYFIVRTIREKGFLKRMIQSFGFLPEHALDKVAGKNCIWIHASSVGEIVATSPIIKEFRREFPDTPILVSVVTNTGYTMANRIIKDADSIIYFPLDLPWLPERFIKKIRPRVFLPVETELWPNFLKATRKYNIPVMMVNGRISDKSVKRYKYMFSILSDMIGTVRKFAMQSEIDASYIIRLGADENLVTVTGNTKFDQTYTNVDEKERNNMLKELCLDKAKGIFLAGSTHKGEEEAVLEAYSELKKQHPNVKLLIAPRSILRKDEIASICHKHGFKTNFRTVLKEKPSYEQDVVILDTIGELGKVYSVGDVIYVGGSLIKHGGHNILEPAAHGKAIIVGPNMFNFKDTHVLFSKRDACITVKNSKELTEAVLELFNCPEKRHQMERETLQIIEDNRGASRRSAVILHELLDEYEKVNPVQVRSTEKIENLQTYLYKLVHDKNKKSIPAKLFLGVLYSFSLIYRSLVNFQLNLYKWGIAKQVKLDCFVISIGNITVGGTGKTPTAKLLARYIRDLGYKVAILNRGYRAKWKGEVGIVSDGNQVFMSADQAGDEAYLLARSLPDIPVLIGTDRTITGKYAVDNFNVDVVILDDGYQHWQLKRDLNILLVDAINIFGNGHMLPRGTLREPLNHLNRADVCLLTKVDQASKSACKEIRDTLAKYNDHALVVESTHKPLGFVEIGNLFSRKPNEILSVDMMKGHKVIAMSAIGNPASFEQTLNDIGAVITESLRFPDHHDYTEEEIRDVMHQAEEQGAEAIIITDKDAVKIPETLLSKKRPIPIYIISIEVTFIDETQVLFEYLKEKLPRLKG</sequence>
<dbReference type="Pfam" id="PF04413">
    <property type="entry name" value="Glycos_transf_N"/>
    <property type="match status" value="1"/>
</dbReference>
<evidence type="ECO:0000259" key="9">
    <source>
        <dbReference type="Pfam" id="PF00534"/>
    </source>
</evidence>
<evidence type="ECO:0000256" key="4">
    <source>
        <dbReference type="HAMAP-Rule" id="MF_00409"/>
    </source>
</evidence>
<keyword evidence="11" id="KW-0328">Glycosyltransferase</keyword>
<keyword evidence="2" id="KW-1003">Cell membrane</keyword>
<reference evidence="11 12" key="1">
    <citation type="submission" date="2018-06" db="EMBL/GenBank/DDBJ databases">
        <authorList>
            <consortium name="Pathogen Informatics"/>
            <person name="Doyle S."/>
        </authorList>
    </citation>
    <scope>NUCLEOTIDE SEQUENCE [LARGE SCALE GENOMIC DNA]</scope>
    <source>
        <strain evidence="11 12">NCTC10571</strain>
    </source>
</reference>
<keyword evidence="4" id="KW-0067">ATP-binding</keyword>
<dbReference type="Pfam" id="PF02606">
    <property type="entry name" value="LpxK"/>
    <property type="match status" value="1"/>
</dbReference>
<keyword evidence="4" id="KW-0547">Nucleotide-binding</keyword>
<dbReference type="EMBL" id="UGPP01000001">
    <property type="protein sequence ID" value="STY71966.1"/>
    <property type="molecule type" value="Genomic_DNA"/>
</dbReference>
<accession>A0A378NVR6</accession>
<dbReference type="InterPro" id="IPR039901">
    <property type="entry name" value="Kdotransferase"/>
</dbReference>
<organism evidence="11 12">
    <name type="scientific">Megamonas hypermegale</name>
    <dbReference type="NCBI Taxonomy" id="158847"/>
    <lineage>
        <taxon>Bacteria</taxon>
        <taxon>Bacillati</taxon>
        <taxon>Bacillota</taxon>
        <taxon>Negativicutes</taxon>
        <taxon>Selenomonadales</taxon>
        <taxon>Selenomonadaceae</taxon>
        <taxon>Megamonas</taxon>
    </lineage>
</organism>
<dbReference type="Gene3D" id="3.40.50.11720">
    <property type="entry name" value="3-Deoxy-D-manno-octulosonic-acid transferase, N-terminal domain"/>
    <property type="match status" value="1"/>
</dbReference>
<feature type="domain" description="Glycosyl transferase family 1" evidence="9">
    <location>
        <begin position="253"/>
        <end position="404"/>
    </location>
</feature>
<dbReference type="GO" id="GO:0009245">
    <property type="term" value="P:lipid A biosynthetic process"/>
    <property type="evidence" value="ECO:0007669"/>
    <property type="project" value="UniProtKB-UniRule"/>
</dbReference>
<dbReference type="RefSeq" id="WP_115152410.1">
    <property type="nucleotide sequence ID" value="NZ_UGPP01000001.1"/>
</dbReference>
<dbReference type="EC" id="2.7.1.130" evidence="4 5"/>
<keyword evidence="3 4" id="KW-0808">Transferase</keyword>
<keyword evidence="2" id="KW-0997">Cell inner membrane</keyword>
<feature type="transmembrane region" description="Helical" evidence="8">
    <location>
        <begin position="6"/>
        <end position="25"/>
    </location>
</feature>
<evidence type="ECO:0000256" key="5">
    <source>
        <dbReference type="NCBIfam" id="TIGR00682"/>
    </source>
</evidence>
<evidence type="ECO:0000259" key="10">
    <source>
        <dbReference type="Pfam" id="PF04413"/>
    </source>
</evidence>
<evidence type="ECO:0000256" key="8">
    <source>
        <dbReference type="SAM" id="Phobius"/>
    </source>
</evidence>
<keyword evidence="8" id="KW-0812">Transmembrane</keyword>
<dbReference type="InterPro" id="IPR003758">
    <property type="entry name" value="LpxK"/>
</dbReference>
<keyword evidence="8" id="KW-1133">Transmembrane helix</keyword>
<evidence type="ECO:0000256" key="6">
    <source>
        <dbReference type="PIRSR" id="PIRSR639901-1"/>
    </source>
</evidence>
<feature type="site" description="Transition state stabilizer" evidence="7">
    <location>
        <position position="134"/>
    </location>
</feature>
<keyword evidence="4" id="KW-0418">Kinase</keyword>
<dbReference type="InterPro" id="IPR007507">
    <property type="entry name" value="Glycos_transf_N"/>
</dbReference>
<dbReference type="InterPro" id="IPR038107">
    <property type="entry name" value="Glycos_transf_N_sf"/>
</dbReference>
<dbReference type="GO" id="GO:0030313">
    <property type="term" value="C:cell envelope"/>
    <property type="evidence" value="ECO:0007669"/>
    <property type="project" value="UniProtKB-SubCell"/>
</dbReference>
<keyword evidence="4" id="KW-0444">Lipid biosynthesis</keyword>
<comment type="similarity">
    <text evidence="4">Belongs to the LpxK family.</text>
</comment>